<evidence type="ECO:0000259" key="1">
    <source>
        <dbReference type="SMART" id="SM00857"/>
    </source>
</evidence>
<dbReference type="InterPro" id="IPR006119">
    <property type="entry name" value="Resolv_N"/>
</dbReference>
<comment type="caution">
    <text evidence="2">The sequence shown here is derived from an EMBL/GenBank/DDBJ whole genome shotgun (WGS) entry which is preliminary data.</text>
</comment>
<dbReference type="EMBL" id="QLYR01000001">
    <property type="protein sequence ID" value="RAQ30117.1"/>
    <property type="molecule type" value="Genomic_DNA"/>
</dbReference>
<name>A0A328UE21_9FIRM</name>
<dbReference type="PANTHER" id="PTHR30461:SF23">
    <property type="entry name" value="DNA RECOMBINASE-RELATED"/>
    <property type="match status" value="1"/>
</dbReference>
<dbReference type="SMART" id="SM00857">
    <property type="entry name" value="Resolvase"/>
    <property type="match status" value="1"/>
</dbReference>
<evidence type="ECO:0000313" key="3">
    <source>
        <dbReference type="Proteomes" id="UP000249377"/>
    </source>
</evidence>
<dbReference type="Proteomes" id="UP000249377">
    <property type="component" value="Unassembled WGS sequence"/>
</dbReference>
<gene>
    <name evidence="2" type="ORF">DPQ25_00990</name>
</gene>
<dbReference type="Gene3D" id="3.40.50.1390">
    <property type="entry name" value="Resolvase, N-terminal catalytic domain"/>
    <property type="match status" value="1"/>
</dbReference>
<dbReference type="GO" id="GO:0000150">
    <property type="term" value="F:DNA strand exchange activity"/>
    <property type="evidence" value="ECO:0007669"/>
    <property type="project" value="InterPro"/>
</dbReference>
<dbReference type="AlphaFoldDB" id="A0A328UE21"/>
<evidence type="ECO:0000313" key="2">
    <source>
        <dbReference type="EMBL" id="RAQ30117.1"/>
    </source>
</evidence>
<dbReference type="InterPro" id="IPR036162">
    <property type="entry name" value="Resolvase-like_N_sf"/>
</dbReference>
<feature type="domain" description="Resolvase/invertase-type recombinase catalytic" evidence="1">
    <location>
        <begin position="10"/>
        <end position="134"/>
    </location>
</feature>
<accession>A0A328UE21</accession>
<reference evidence="2 3" key="1">
    <citation type="submission" date="2018-06" db="EMBL/GenBank/DDBJ databases">
        <title>Noncontiguous genome sequence of Ruminococcaceae bacterium ASD2818.</title>
        <authorList>
            <person name="Chaplin A.V."/>
            <person name="Sokolova S.R."/>
            <person name="Kochetkova T.O."/>
            <person name="Goltsov A.Y."/>
            <person name="Trofimov D.Y."/>
            <person name="Efimov B.A."/>
        </authorList>
    </citation>
    <scope>NUCLEOTIDE SEQUENCE [LARGE SCALE GENOMIC DNA]</scope>
    <source>
        <strain evidence="2 3">ASD2818</strain>
    </source>
</reference>
<dbReference type="InterPro" id="IPR050639">
    <property type="entry name" value="SSR_resolvase"/>
</dbReference>
<dbReference type="PANTHER" id="PTHR30461">
    <property type="entry name" value="DNA-INVERTASE FROM LAMBDOID PROPHAGE"/>
    <property type="match status" value="1"/>
</dbReference>
<dbReference type="RefSeq" id="WP_112331313.1">
    <property type="nucleotide sequence ID" value="NZ_QLYR01000001.1"/>
</dbReference>
<dbReference type="Pfam" id="PF00239">
    <property type="entry name" value="Resolvase"/>
    <property type="match status" value="1"/>
</dbReference>
<sequence>MSFPYIDRPMWLYSRSSDKRMFVLIQQMRNLLEEANHREYTVVGTSQDMGTGRSMARMGLKQMMRSVQCGFVRAVLVRDLSRLSHDPAILIQILEFLQDHDAVLITTESDLRYELYIKGLENRFFQRAAQKGLPLPW</sequence>
<proteinExistence type="predicted"/>
<organism evidence="2 3">
    <name type="scientific">Hydrogeniiclostridium mannosilyticum</name>
    <dbReference type="NCBI Taxonomy" id="2764322"/>
    <lineage>
        <taxon>Bacteria</taxon>
        <taxon>Bacillati</taxon>
        <taxon>Bacillota</taxon>
        <taxon>Clostridia</taxon>
        <taxon>Eubacteriales</taxon>
        <taxon>Acutalibacteraceae</taxon>
        <taxon>Hydrogeniiclostridium</taxon>
    </lineage>
</organism>
<dbReference type="GO" id="GO:0003677">
    <property type="term" value="F:DNA binding"/>
    <property type="evidence" value="ECO:0007669"/>
    <property type="project" value="InterPro"/>
</dbReference>
<keyword evidence="3" id="KW-1185">Reference proteome</keyword>
<dbReference type="SUPFAM" id="SSF53041">
    <property type="entry name" value="Resolvase-like"/>
    <property type="match status" value="1"/>
</dbReference>
<protein>
    <recommendedName>
        <fullName evidence="1">Resolvase/invertase-type recombinase catalytic domain-containing protein</fullName>
    </recommendedName>
</protein>